<proteinExistence type="predicted"/>
<name>A0A835UN26_VANPL</name>
<dbReference type="Proteomes" id="UP000639772">
    <property type="component" value="Chromosome 10"/>
</dbReference>
<dbReference type="AlphaFoldDB" id="A0A835UN26"/>
<evidence type="ECO:0008006" key="3">
    <source>
        <dbReference type="Google" id="ProtNLM"/>
    </source>
</evidence>
<dbReference type="OrthoDB" id="1917867at2759"/>
<organism evidence="1 2">
    <name type="scientific">Vanilla planifolia</name>
    <name type="common">Vanilla</name>
    <dbReference type="NCBI Taxonomy" id="51239"/>
    <lineage>
        <taxon>Eukaryota</taxon>
        <taxon>Viridiplantae</taxon>
        <taxon>Streptophyta</taxon>
        <taxon>Embryophyta</taxon>
        <taxon>Tracheophyta</taxon>
        <taxon>Spermatophyta</taxon>
        <taxon>Magnoliopsida</taxon>
        <taxon>Liliopsida</taxon>
        <taxon>Asparagales</taxon>
        <taxon>Orchidaceae</taxon>
        <taxon>Vanilloideae</taxon>
        <taxon>Vanilleae</taxon>
        <taxon>Vanilla</taxon>
    </lineage>
</organism>
<protein>
    <recommendedName>
        <fullName evidence="3">FRIGIDA-like protein</fullName>
    </recommendedName>
</protein>
<sequence length="131" mass="14748">MITRQKELEVLKREFSEAVSECIDPARLVLDAASELPQSIRDRVAVVEESWRVKHAGKKGNTETKIAGGGVGDNGEMEGAVVRTFLQMVIAFDLRLRYEEDFLVKLVIENVPKKELVMVASRLRFNGKFKA</sequence>
<reference evidence="1 2" key="1">
    <citation type="journal article" date="2020" name="Nat. Food">
        <title>A phased Vanilla planifolia genome enables genetic improvement of flavour and production.</title>
        <authorList>
            <person name="Hasing T."/>
            <person name="Tang H."/>
            <person name="Brym M."/>
            <person name="Khazi F."/>
            <person name="Huang T."/>
            <person name="Chambers A.H."/>
        </authorList>
    </citation>
    <scope>NUCLEOTIDE SEQUENCE [LARGE SCALE GENOMIC DNA]</scope>
    <source>
        <tissue evidence="1">Leaf</tissue>
    </source>
</reference>
<dbReference type="EMBL" id="JADCNM010000010">
    <property type="protein sequence ID" value="KAG0465461.1"/>
    <property type="molecule type" value="Genomic_DNA"/>
</dbReference>
<comment type="caution">
    <text evidence="1">The sequence shown here is derived from an EMBL/GenBank/DDBJ whole genome shotgun (WGS) entry which is preliminary data.</text>
</comment>
<gene>
    <name evidence="1" type="ORF">HPP92_019625</name>
</gene>
<accession>A0A835UN26</accession>
<evidence type="ECO:0000313" key="2">
    <source>
        <dbReference type="Proteomes" id="UP000639772"/>
    </source>
</evidence>
<evidence type="ECO:0000313" key="1">
    <source>
        <dbReference type="EMBL" id="KAG0465461.1"/>
    </source>
</evidence>